<evidence type="ECO:0000313" key="1">
    <source>
        <dbReference type="EMBL" id="AJG75904.1"/>
    </source>
</evidence>
<dbReference type="SUPFAM" id="SSF103032">
    <property type="entry name" value="Hypothetical protein YwqG"/>
    <property type="match status" value="1"/>
</dbReference>
<dbReference type="InterPro" id="IPR035948">
    <property type="entry name" value="YwqG-like_sf"/>
</dbReference>
<sequence>MELNHIKNILRRRATIFQTGGKRPDLCINESWIGKVLYSLPDETYPIDRYQDKMYAIMMLNLTQVPFVPEAVKDLKAIAVFLSPNFAKNSSNLSGNFCVREYDSLEGLVPNEMSLTFPNLKPFPLIPRLVTNDFPQWDTEDFPNNLQDKISELENTIEIDYYEDIFEENHYIHKLGGYASFAQSGIQWPADYEYIFQITDDPKAQLKIIHGGGIYFAKNSKTNEWIAHCDFL</sequence>
<dbReference type="Proteomes" id="UP000031876">
    <property type="component" value="Chromosome"/>
</dbReference>
<name>A0A0B5NDQ1_BACTU</name>
<evidence type="ECO:0000313" key="4">
    <source>
        <dbReference type="Proteomes" id="UP000501107"/>
    </source>
</evidence>
<dbReference type="Proteomes" id="UP000501107">
    <property type="component" value="Chromosome"/>
</dbReference>
<dbReference type="KEGG" id="btw:BF38_4147"/>
<reference evidence="2 4" key="2">
    <citation type="submission" date="2020-05" db="EMBL/GenBank/DDBJ databases">
        <title>FDA dAtabase for Regulatory Grade micrObial Sequences (FDA-ARGOS): Supporting development and validation of Infectious Disease Dx tests.</title>
        <authorList>
            <person name="Nelson B."/>
            <person name="Plummer A."/>
            <person name="Tallon L."/>
            <person name="Sadzewicz L."/>
            <person name="Zhao X."/>
            <person name="Vavikolanu K."/>
            <person name="Mehta A."/>
            <person name="Aluvathingal J."/>
            <person name="Nadendla S."/>
            <person name="Myers T."/>
            <person name="Yan Y."/>
            <person name="Sichtig H."/>
        </authorList>
    </citation>
    <scope>NUCLEOTIDE SEQUENCE [LARGE SCALE GENOMIC DNA]</scope>
    <source>
        <strain evidence="2 4">FDAARGOS_795</strain>
    </source>
</reference>
<dbReference type="Pfam" id="PF09234">
    <property type="entry name" value="DUF1963"/>
    <property type="match status" value="1"/>
</dbReference>
<organism evidence="2 4">
    <name type="scientific">Bacillus thuringiensis</name>
    <dbReference type="NCBI Taxonomy" id="1428"/>
    <lineage>
        <taxon>Bacteria</taxon>
        <taxon>Bacillati</taxon>
        <taxon>Bacillota</taxon>
        <taxon>Bacilli</taxon>
        <taxon>Bacillales</taxon>
        <taxon>Bacillaceae</taxon>
        <taxon>Bacillus</taxon>
        <taxon>Bacillus cereus group</taxon>
    </lineage>
</organism>
<evidence type="ECO:0000313" key="2">
    <source>
        <dbReference type="EMBL" id="QKH27722.1"/>
    </source>
</evidence>
<evidence type="ECO:0000313" key="3">
    <source>
        <dbReference type="Proteomes" id="UP000031876"/>
    </source>
</evidence>
<dbReference type="RefSeq" id="WP_000422394.1">
    <property type="nucleotide sequence ID" value="NZ_CP009335.1"/>
</dbReference>
<dbReference type="AlphaFoldDB" id="A0A0B5NDQ1"/>
<dbReference type="InterPro" id="IPR015315">
    <property type="entry name" value="DUF1963"/>
</dbReference>
<dbReference type="EMBL" id="CP053980">
    <property type="protein sequence ID" value="QKH27722.1"/>
    <property type="molecule type" value="Genomic_DNA"/>
</dbReference>
<dbReference type="Gene3D" id="2.30.320.10">
    <property type="entry name" value="YwqG-like"/>
    <property type="match status" value="1"/>
</dbReference>
<reference evidence="1 3" key="1">
    <citation type="journal article" date="2015" name="Genome Announc.">
        <title>Complete genome sequences for 35 biothreat assay-relevant bacillus species.</title>
        <authorList>
            <person name="Johnson S.L."/>
            <person name="Daligault H.E."/>
            <person name="Davenport K.W."/>
            <person name="Jaissle J."/>
            <person name="Frey K.G."/>
            <person name="Ladner J.T."/>
            <person name="Broomall S.M."/>
            <person name="Bishop-Lilly K.A."/>
            <person name="Bruce D.C."/>
            <person name="Gibbons H.S."/>
            <person name="Coyne S.R."/>
            <person name="Lo C.C."/>
            <person name="Meincke L."/>
            <person name="Munk A.C."/>
            <person name="Koroleva G.I."/>
            <person name="Rosenzweig C.N."/>
            <person name="Palacios G.F."/>
            <person name="Redden C.L."/>
            <person name="Minogue T.D."/>
            <person name="Chain P.S."/>
        </authorList>
    </citation>
    <scope>NUCLEOTIDE SEQUENCE [LARGE SCALE GENOMIC DNA]</scope>
    <source>
        <strain evidence="1 3">HD1011</strain>
    </source>
</reference>
<gene>
    <name evidence="1" type="ORF">BF38_4147</name>
    <name evidence="2" type="ORF">FOC89_28490</name>
</gene>
<proteinExistence type="predicted"/>
<protein>
    <submittedName>
        <fullName evidence="2">DUF1963 domain-containing protein</fullName>
    </submittedName>
</protein>
<accession>A0A0B5NDQ1</accession>
<dbReference type="EMBL" id="CP009335">
    <property type="protein sequence ID" value="AJG75904.1"/>
    <property type="molecule type" value="Genomic_DNA"/>
</dbReference>